<feature type="compositionally biased region" description="Acidic residues" evidence="1">
    <location>
        <begin position="48"/>
        <end position="62"/>
    </location>
</feature>
<evidence type="ECO:0000256" key="1">
    <source>
        <dbReference type="SAM" id="MobiDB-lite"/>
    </source>
</evidence>
<keyword evidence="3" id="KW-1185">Reference proteome</keyword>
<reference evidence="2 3" key="1">
    <citation type="journal article" date="2018" name="Front. Plant Sci.">
        <title>Red Clover (Trifolium pratense) and Zigzag Clover (T. medium) - A Picture of Genomic Similarities and Differences.</title>
        <authorList>
            <person name="Dluhosova J."/>
            <person name="Istvanek J."/>
            <person name="Nedelnik J."/>
            <person name="Repkova J."/>
        </authorList>
    </citation>
    <scope>NUCLEOTIDE SEQUENCE [LARGE SCALE GENOMIC DNA]</scope>
    <source>
        <strain evidence="3">cv. 10/8</strain>
        <tissue evidence="2">Leaf</tissue>
    </source>
</reference>
<accession>A0A392TNC9</accession>
<protein>
    <submittedName>
        <fullName evidence="2">Uncharacterized protein</fullName>
    </submittedName>
</protein>
<dbReference type="Proteomes" id="UP000265520">
    <property type="component" value="Unassembled WGS sequence"/>
</dbReference>
<evidence type="ECO:0000313" key="3">
    <source>
        <dbReference type="Proteomes" id="UP000265520"/>
    </source>
</evidence>
<sequence length="86" mass="9069">AANAPASKRGRCNQGPPPAQGTHDAEAGGSRTRARSRLGQAPMADAQNDFDVDQFLNDDAEYGEPKAPQQPPHQPRRNAATEGYGG</sequence>
<name>A0A392TNC9_9FABA</name>
<dbReference type="AlphaFoldDB" id="A0A392TNC9"/>
<comment type="caution">
    <text evidence="2">The sequence shown here is derived from an EMBL/GenBank/DDBJ whole genome shotgun (WGS) entry which is preliminary data.</text>
</comment>
<evidence type="ECO:0000313" key="2">
    <source>
        <dbReference type="EMBL" id="MCI62653.1"/>
    </source>
</evidence>
<feature type="non-terminal residue" evidence="2">
    <location>
        <position position="86"/>
    </location>
</feature>
<proteinExistence type="predicted"/>
<feature type="non-terminal residue" evidence="2">
    <location>
        <position position="1"/>
    </location>
</feature>
<feature type="region of interest" description="Disordered" evidence="1">
    <location>
        <begin position="1"/>
        <end position="86"/>
    </location>
</feature>
<dbReference type="EMBL" id="LXQA010622736">
    <property type="protein sequence ID" value="MCI62653.1"/>
    <property type="molecule type" value="Genomic_DNA"/>
</dbReference>
<organism evidence="2 3">
    <name type="scientific">Trifolium medium</name>
    <dbReference type="NCBI Taxonomy" id="97028"/>
    <lineage>
        <taxon>Eukaryota</taxon>
        <taxon>Viridiplantae</taxon>
        <taxon>Streptophyta</taxon>
        <taxon>Embryophyta</taxon>
        <taxon>Tracheophyta</taxon>
        <taxon>Spermatophyta</taxon>
        <taxon>Magnoliopsida</taxon>
        <taxon>eudicotyledons</taxon>
        <taxon>Gunneridae</taxon>
        <taxon>Pentapetalae</taxon>
        <taxon>rosids</taxon>
        <taxon>fabids</taxon>
        <taxon>Fabales</taxon>
        <taxon>Fabaceae</taxon>
        <taxon>Papilionoideae</taxon>
        <taxon>50 kb inversion clade</taxon>
        <taxon>NPAAA clade</taxon>
        <taxon>Hologalegina</taxon>
        <taxon>IRL clade</taxon>
        <taxon>Trifolieae</taxon>
        <taxon>Trifolium</taxon>
    </lineage>
</organism>